<dbReference type="CDD" id="cd06553">
    <property type="entry name" value="ASCH_Ef3133_like"/>
    <property type="match status" value="1"/>
</dbReference>
<dbReference type="OrthoDB" id="9807542at2"/>
<dbReference type="Proteomes" id="UP000078437">
    <property type="component" value="Chromosome"/>
</dbReference>
<dbReference type="Pfam" id="PF04266">
    <property type="entry name" value="ASCH"/>
    <property type="match status" value="1"/>
</dbReference>
<protein>
    <recommendedName>
        <fullName evidence="1">ASCH domain-containing protein</fullName>
    </recommendedName>
</protein>
<accession>A0A191WCT2</accession>
<evidence type="ECO:0000313" key="3">
    <source>
        <dbReference type="Proteomes" id="UP000078437"/>
    </source>
</evidence>
<sequence>METPPTDTSAAGLADNAPVDRAAAAELWEAYRTALPGHATDTEPPSVEQFGDHPDLTDELIGLVLEGTKRATAALVVEFEAEGQPLPRVGSHWIACDSFGRPRAILRSTELRIATVDQVDEAFAYDEGEGDRSLAWWRDAHIRYWRRATKRLGSDWTPDLEIVLERFTVVWPAELAG</sequence>
<evidence type="ECO:0000313" key="2">
    <source>
        <dbReference type="EMBL" id="ANJ26071.1"/>
    </source>
</evidence>
<dbReference type="RefSeq" id="WP_067873558.1">
    <property type="nucleotide sequence ID" value="NZ_CP013979.1"/>
</dbReference>
<dbReference type="EMBL" id="CP013979">
    <property type="protein sequence ID" value="ANJ26071.1"/>
    <property type="molecule type" value="Genomic_DNA"/>
</dbReference>
<dbReference type="PANTHER" id="PTHR39203:SF1">
    <property type="entry name" value="CYTOPLASMIC PROTEIN"/>
    <property type="match status" value="1"/>
</dbReference>
<organism evidence="2 3">
    <name type="scientific">Agromyces aureus</name>
    <dbReference type="NCBI Taxonomy" id="453304"/>
    <lineage>
        <taxon>Bacteria</taxon>
        <taxon>Bacillati</taxon>
        <taxon>Actinomycetota</taxon>
        <taxon>Actinomycetes</taxon>
        <taxon>Micrococcales</taxon>
        <taxon>Microbacteriaceae</taxon>
        <taxon>Agromyces</taxon>
    </lineage>
</organism>
<dbReference type="PIRSF" id="PIRSF021320">
    <property type="entry name" value="DUF984"/>
    <property type="match status" value="1"/>
</dbReference>
<gene>
    <name evidence="2" type="ORF">ATC03_04320</name>
</gene>
<evidence type="ECO:0000259" key="1">
    <source>
        <dbReference type="SMART" id="SM01022"/>
    </source>
</evidence>
<dbReference type="KEGG" id="agy:ATC03_04320"/>
<dbReference type="SUPFAM" id="SSF88697">
    <property type="entry name" value="PUA domain-like"/>
    <property type="match status" value="1"/>
</dbReference>
<keyword evidence="3" id="KW-1185">Reference proteome</keyword>
<name>A0A191WCT2_9MICO</name>
<proteinExistence type="predicted"/>
<dbReference type="Gene3D" id="3.10.400.10">
    <property type="entry name" value="Sulfate adenylyltransferase"/>
    <property type="match status" value="1"/>
</dbReference>
<dbReference type="PANTHER" id="PTHR39203">
    <property type="entry name" value="CYTOPLASMIC PROTEIN-RELATED"/>
    <property type="match status" value="1"/>
</dbReference>
<dbReference type="InterPro" id="IPR009326">
    <property type="entry name" value="DUF984"/>
</dbReference>
<reference evidence="3" key="2">
    <citation type="submission" date="2016-01" db="EMBL/GenBank/DDBJ databases">
        <title>Complete genome sequence of Agromyces aureus AR33T and comparison with related organisms.</title>
        <authorList>
            <person name="Corretto E."/>
            <person name="Antonielli L."/>
            <person name="Sessitsch A."/>
            <person name="Brader G."/>
        </authorList>
    </citation>
    <scope>NUCLEOTIDE SEQUENCE [LARGE SCALE GENOMIC DNA]</scope>
    <source>
        <strain evidence="3">AR33</strain>
    </source>
</reference>
<dbReference type="AlphaFoldDB" id="A0A191WCT2"/>
<dbReference type="InterPro" id="IPR015947">
    <property type="entry name" value="PUA-like_sf"/>
</dbReference>
<feature type="domain" description="ASCH" evidence="1">
    <location>
        <begin position="48"/>
        <end position="171"/>
    </location>
</feature>
<dbReference type="SMART" id="SM01022">
    <property type="entry name" value="ASCH"/>
    <property type="match status" value="1"/>
</dbReference>
<dbReference type="STRING" id="453304.ATC03_04320"/>
<dbReference type="InterPro" id="IPR007374">
    <property type="entry name" value="ASCH_domain"/>
</dbReference>
<reference evidence="2 3" key="1">
    <citation type="journal article" date="2016" name="Int. J. Syst. Evol. Microbiol.">
        <title>Agromyces aureus sp. nov., isolated from the rhizosphere of Salix caprea L. grown in a heavy-metal-contaminated soil.</title>
        <authorList>
            <person name="Corretto E."/>
            <person name="Antonielli L."/>
            <person name="Sessitsch A."/>
            <person name="Compant S."/>
            <person name="Gorfer M."/>
            <person name="Kuffner M."/>
            <person name="Brader G."/>
        </authorList>
    </citation>
    <scope>NUCLEOTIDE SEQUENCE [LARGE SCALE GENOMIC DNA]</scope>
    <source>
        <strain evidence="2 3">AR33</strain>
    </source>
</reference>